<evidence type="ECO:0000313" key="3">
    <source>
        <dbReference type="Proteomes" id="UP000634668"/>
    </source>
</evidence>
<dbReference type="Proteomes" id="UP000634668">
    <property type="component" value="Unassembled WGS sequence"/>
</dbReference>
<sequence>MLIESAKWVVVLFGAFILLVGLLMLFNPQKARLTLRKAGSTNVINYMEITLRLIPAVSLIVTSDSSKLPIGFKLLGWIMVITSLMLYVVPRKIHHQFAMKSADILKPKYIQIIAPIALLFGGLIIYNVL</sequence>
<accession>A0A918IQI2</accession>
<keyword evidence="1" id="KW-0472">Membrane</keyword>
<keyword evidence="3" id="KW-1185">Reference proteome</keyword>
<gene>
    <name evidence="2" type="ORF">GCM10007383_10170</name>
</gene>
<feature type="transmembrane region" description="Helical" evidence="1">
    <location>
        <begin position="6"/>
        <end position="26"/>
    </location>
</feature>
<comment type="caution">
    <text evidence="2">The sequence shown here is derived from an EMBL/GenBank/DDBJ whole genome shotgun (WGS) entry which is preliminary data.</text>
</comment>
<feature type="transmembrane region" description="Helical" evidence="1">
    <location>
        <begin position="70"/>
        <end position="89"/>
    </location>
</feature>
<dbReference type="AlphaFoldDB" id="A0A918IQI2"/>
<name>A0A918IQI2_9FLAO</name>
<proteinExistence type="predicted"/>
<protein>
    <submittedName>
        <fullName evidence="2">Uncharacterized protein</fullName>
    </submittedName>
</protein>
<feature type="transmembrane region" description="Helical" evidence="1">
    <location>
        <begin position="109"/>
        <end position="128"/>
    </location>
</feature>
<reference evidence="2" key="2">
    <citation type="submission" date="2020-09" db="EMBL/GenBank/DDBJ databases">
        <authorList>
            <person name="Sun Q."/>
            <person name="Kim S."/>
        </authorList>
    </citation>
    <scope>NUCLEOTIDE SEQUENCE</scope>
    <source>
        <strain evidence="2">KCTC 12113</strain>
    </source>
</reference>
<keyword evidence="1" id="KW-0812">Transmembrane</keyword>
<reference evidence="2" key="1">
    <citation type="journal article" date="2014" name="Int. J. Syst. Evol. Microbiol.">
        <title>Complete genome sequence of Corynebacterium casei LMG S-19264T (=DSM 44701T), isolated from a smear-ripened cheese.</title>
        <authorList>
            <consortium name="US DOE Joint Genome Institute (JGI-PGF)"/>
            <person name="Walter F."/>
            <person name="Albersmeier A."/>
            <person name="Kalinowski J."/>
            <person name="Ruckert C."/>
        </authorList>
    </citation>
    <scope>NUCLEOTIDE SEQUENCE</scope>
    <source>
        <strain evidence="2">KCTC 12113</strain>
    </source>
</reference>
<dbReference type="EMBL" id="BMWP01000005">
    <property type="protein sequence ID" value="GGW26850.1"/>
    <property type="molecule type" value="Genomic_DNA"/>
</dbReference>
<organism evidence="2 3">
    <name type="scientific">Arenibacter certesii</name>
    <dbReference type="NCBI Taxonomy" id="228955"/>
    <lineage>
        <taxon>Bacteria</taxon>
        <taxon>Pseudomonadati</taxon>
        <taxon>Bacteroidota</taxon>
        <taxon>Flavobacteriia</taxon>
        <taxon>Flavobacteriales</taxon>
        <taxon>Flavobacteriaceae</taxon>
        <taxon>Arenibacter</taxon>
    </lineage>
</organism>
<evidence type="ECO:0000256" key="1">
    <source>
        <dbReference type="SAM" id="Phobius"/>
    </source>
</evidence>
<evidence type="ECO:0000313" key="2">
    <source>
        <dbReference type="EMBL" id="GGW26850.1"/>
    </source>
</evidence>
<keyword evidence="1" id="KW-1133">Transmembrane helix</keyword>